<evidence type="ECO:0000313" key="2">
    <source>
        <dbReference type="Proteomes" id="UP000199025"/>
    </source>
</evidence>
<dbReference type="OrthoDB" id="9011083at2"/>
<dbReference type="AlphaFoldDB" id="A0A1I3Y9I6"/>
<sequence length="75" mass="8389">MPREEVSEAELRELGVDLARDFPGSTAADFRRYPVLSEGGWFLAVKHQKTLVSVAREPWQLLGPITLTSDGLDVY</sequence>
<organism evidence="1 2">
    <name type="scientific">Amycolatopsis sacchari</name>
    <dbReference type="NCBI Taxonomy" id="115433"/>
    <lineage>
        <taxon>Bacteria</taxon>
        <taxon>Bacillati</taxon>
        <taxon>Actinomycetota</taxon>
        <taxon>Actinomycetes</taxon>
        <taxon>Pseudonocardiales</taxon>
        <taxon>Pseudonocardiaceae</taxon>
        <taxon>Amycolatopsis</taxon>
    </lineage>
</organism>
<accession>A0A1I3Y9I6</accession>
<proteinExistence type="predicted"/>
<dbReference type="STRING" id="115433.SAMN05421835_11760"/>
<dbReference type="RefSeq" id="WP_091512177.1">
    <property type="nucleotide sequence ID" value="NZ_CBDQZW010000036.1"/>
</dbReference>
<name>A0A1I3Y9I6_9PSEU</name>
<evidence type="ECO:0000313" key="1">
    <source>
        <dbReference type="EMBL" id="SFK28433.1"/>
    </source>
</evidence>
<reference evidence="1 2" key="1">
    <citation type="submission" date="2016-10" db="EMBL/GenBank/DDBJ databases">
        <authorList>
            <person name="de Groot N.N."/>
        </authorList>
    </citation>
    <scope>NUCLEOTIDE SEQUENCE [LARGE SCALE GENOMIC DNA]</scope>
    <source>
        <strain evidence="1 2">DSM 44468</strain>
    </source>
</reference>
<keyword evidence="2" id="KW-1185">Reference proteome</keyword>
<gene>
    <name evidence="1" type="ORF">SAMN05421835_11760</name>
</gene>
<dbReference type="Proteomes" id="UP000199025">
    <property type="component" value="Unassembled WGS sequence"/>
</dbReference>
<dbReference type="EMBL" id="FORP01000017">
    <property type="protein sequence ID" value="SFK28433.1"/>
    <property type="molecule type" value="Genomic_DNA"/>
</dbReference>
<protein>
    <submittedName>
        <fullName evidence="1">Uncharacterized protein</fullName>
    </submittedName>
</protein>